<name>A0A7R7WED7_ASPKA</name>
<keyword evidence="2" id="KW-1185">Reference proteome</keyword>
<protein>
    <submittedName>
        <fullName evidence="1">Uncharacterized protein</fullName>
    </submittedName>
</protein>
<dbReference type="KEGG" id="aluc:AKAW2_51809S"/>
<dbReference type="PROSITE" id="PS51257">
    <property type="entry name" value="PROKAR_LIPOPROTEIN"/>
    <property type="match status" value="1"/>
</dbReference>
<dbReference type="EMBL" id="AP024429">
    <property type="protein sequence ID" value="BCS01468.1"/>
    <property type="molecule type" value="Genomic_DNA"/>
</dbReference>
<accession>A0A7R7WED7</accession>
<evidence type="ECO:0000313" key="1">
    <source>
        <dbReference type="EMBL" id="BCS01468.1"/>
    </source>
</evidence>
<sequence length="361" mass="40566">MAKCEHSFFLEVAVGQAAPQLVYGCRLARLVGELSEPSTQLPQMIFFAGRRLKNQALRQVCHSNYRGHSHHQRCINIRTDNRTLRSLQPRFFVDCDPIGDFTSQDFGIPRICHPEKVFPLDTSFQGRYLQDLILSRLIFPFIDVLCIFADDIGGLGAARNLLLAWAKIGSASSLSHAVRPRVVIVVGATQSTTHDILDDEEFLHELLEAGDVPFLAAFGDVRISRLPPEGLSPEARFLGLAEDISRGLRDMRRIRDRHYALFSATHLESFFRLALEHVSASPLSSFNFIRAARYQNPLDGAFTSHITNFLKLGNRTRAPYDIMASYIASAILMDAYPTGMHRTLDLSDIVLHRVDSCRLLS</sequence>
<dbReference type="Proteomes" id="UP000661280">
    <property type="component" value="Chromosome 5"/>
</dbReference>
<organism evidence="1 2">
    <name type="scientific">Aspergillus kawachii</name>
    <name type="common">White koji mold</name>
    <name type="synonym">Aspergillus awamori var. kawachi</name>
    <dbReference type="NCBI Taxonomy" id="1069201"/>
    <lineage>
        <taxon>Eukaryota</taxon>
        <taxon>Fungi</taxon>
        <taxon>Dikarya</taxon>
        <taxon>Ascomycota</taxon>
        <taxon>Pezizomycotina</taxon>
        <taxon>Eurotiomycetes</taxon>
        <taxon>Eurotiomycetidae</taxon>
        <taxon>Eurotiales</taxon>
        <taxon>Aspergillaceae</taxon>
        <taxon>Aspergillus</taxon>
        <taxon>Aspergillus subgen. Circumdati</taxon>
    </lineage>
</organism>
<proteinExistence type="predicted"/>
<reference evidence="1" key="1">
    <citation type="submission" date="2021-01" db="EMBL/GenBank/DDBJ databases">
        <authorList>
            <consortium name="Aspergillus luchuensis mut. kawachii IFO 4304 genome sequencing consortium"/>
            <person name="Kazuki M."/>
            <person name="Futagami T."/>
        </authorList>
    </citation>
    <scope>NUCLEOTIDE SEQUENCE</scope>
    <source>
        <strain evidence="1">IFO 4308</strain>
    </source>
</reference>
<dbReference type="RefSeq" id="XP_041545230.1">
    <property type="nucleotide sequence ID" value="XM_041691780.1"/>
</dbReference>
<dbReference type="AlphaFoldDB" id="A0A7R7WED7"/>
<gene>
    <name evidence="1" type="ORF">AKAW2_51809S</name>
</gene>
<dbReference type="OrthoDB" id="194358at2759"/>
<evidence type="ECO:0000313" key="2">
    <source>
        <dbReference type="Proteomes" id="UP000661280"/>
    </source>
</evidence>
<dbReference type="GeneID" id="64962789"/>
<reference evidence="1" key="2">
    <citation type="submission" date="2021-02" db="EMBL/GenBank/DDBJ databases">
        <title>Aspergillus luchuensis mut. kawachii IFO 4304 genome sequence.</title>
        <authorList>
            <person name="Mori K."/>
            <person name="Kadooka C."/>
            <person name="Goto M."/>
            <person name="Futagami T."/>
        </authorList>
    </citation>
    <scope>NUCLEOTIDE SEQUENCE</scope>
    <source>
        <strain evidence="1">IFO 4308</strain>
    </source>
</reference>